<evidence type="ECO:0000313" key="2">
    <source>
        <dbReference type="Proteomes" id="UP000198211"/>
    </source>
</evidence>
<dbReference type="Gene3D" id="3.30.70.270">
    <property type="match status" value="1"/>
</dbReference>
<dbReference type="Proteomes" id="UP000198211">
    <property type="component" value="Unassembled WGS sequence"/>
</dbReference>
<dbReference type="InterPro" id="IPR043128">
    <property type="entry name" value="Rev_trsase/Diguanyl_cyclase"/>
</dbReference>
<dbReference type="STRING" id="4795.A0A225WV18"/>
<evidence type="ECO:0008006" key="3">
    <source>
        <dbReference type="Google" id="ProtNLM"/>
    </source>
</evidence>
<organism evidence="1 2">
    <name type="scientific">Phytophthora megakarya</name>
    <dbReference type="NCBI Taxonomy" id="4795"/>
    <lineage>
        <taxon>Eukaryota</taxon>
        <taxon>Sar</taxon>
        <taxon>Stramenopiles</taxon>
        <taxon>Oomycota</taxon>
        <taxon>Peronosporomycetes</taxon>
        <taxon>Peronosporales</taxon>
        <taxon>Peronosporaceae</taxon>
        <taxon>Phytophthora</taxon>
    </lineage>
</organism>
<dbReference type="PANTHER" id="PTHR33064">
    <property type="entry name" value="POL PROTEIN"/>
    <property type="match status" value="1"/>
</dbReference>
<dbReference type="AlphaFoldDB" id="A0A225WV18"/>
<gene>
    <name evidence="1" type="ORF">PHMEG_0003908</name>
</gene>
<sequence length="223" mass="24920">MLETTYISVIQEIEVEIASGNRGDDEDWYKHIPNEKELADYAHEPRRREVEIASGNRGDDEDWYKHIPNEKELADYAHEDLVDCTDYTGPNIPNESLSGDEQRKLVDVLKNQEGIMIASATHYRHPHTEWFATSTTANTSPSVGEAVQILERTIGGTFSDSSWASPIVIVLKKNGVGIRLCIGYKRVNAVTTIMEYAMPLADALLTDMDAYLCFCSLDAASGF</sequence>
<proteinExistence type="predicted"/>
<dbReference type="InterPro" id="IPR051320">
    <property type="entry name" value="Viral_Replic_Matur_Polypro"/>
</dbReference>
<protein>
    <recommendedName>
        <fullName evidence="3">Reverse transcriptase</fullName>
    </recommendedName>
</protein>
<name>A0A225WV18_9STRA</name>
<comment type="caution">
    <text evidence="1">The sequence shown here is derived from an EMBL/GenBank/DDBJ whole genome shotgun (WGS) entry which is preliminary data.</text>
</comment>
<dbReference type="EMBL" id="NBNE01000214">
    <property type="protein sequence ID" value="OWZ21532.1"/>
    <property type="molecule type" value="Genomic_DNA"/>
</dbReference>
<dbReference type="Gene3D" id="3.10.10.10">
    <property type="entry name" value="HIV Type 1 Reverse Transcriptase, subunit A, domain 1"/>
    <property type="match status" value="1"/>
</dbReference>
<keyword evidence="2" id="KW-1185">Reference proteome</keyword>
<reference evidence="2" key="1">
    <citation type="submission" date="2017-03" db="EMBL/GenBank/DDBJ databases">
        <title>Phytopthora megakarya and P. palmivora, two closely related causual agents of cacao black pod achieved similar genome size and gene model numbers by different mechanisms.</title>
        <authorList>
            <person name="Ali S."/>
            <person name="Shao J."/>
            <person name="Larry D.J."/>
            <person name="Kronmiller B."/>
            <person name="Shen D."/>
            <person name="Strem M.D."/>
            <person name="Melnick R.L."/>
            <person name="Guiltinan M.J."/>
            <person name="Tyler B.M."/>
            <person name="Meinhardt L.W."/>
            <person name="Bailey B.A."/>
        </authorList>
    </citation>
    <scope>NUCLEOTIDE SEQUENCE [LARGE SCALE GENOMIC DNA]</scope>
    <source>
        <strain evidence="2">zdho120</strain>
    </source>
</reference>
<accession>A0A225WV18</accession>
<dbReference type="SUPFAM" id="SSF56672">
    <property type="entry name" value="DNA/RNA polymerases"/>
    <property type="match status" value="1"/>
</dbReference>
<dbReference type="PANTHER" id="PTHR33064:SF37">
    <property type="entry name" value="RIBONUCLEASE H"/>
    <property type="match status" value="1"/>
</dbReference>
<dbReference type="InterPro" id="IPR043502">
    <property type="entry name" value="DNA/RNA_pol_sf"/>
</dbReference>
<evidence type="ECO:0000313" key="1">
    <source>
        <dbReference type="EMBL" id="OWZ21532.1"/>
    </source>
</evidence>